<evidence type="ECO:0000313" key="2">
    <source>
        <dbReference type="EMBL" id="MFC5550116.1"/>
    </source>
</evidence>
<protein>
    <submittedName>
        <fullName evidence="2">HDOD domain-containing protein</fullName>
    </submittedName>
</protein>
<dbReference type="InterPro" id="IPR052340">
    <property type="entry name" value="RNase_Y/CdgJ"/>
</dbReference>
<feature type="domain" description="HDOD" evidence="1">
    <location>
        <begin position="21"/>
        <end position="208"/>
    </location>
</feature>
<organism evidence="2 3">
    <name type="scientific">Massilia aerilata</name>
    <dbReference type="NCBI Taxonomy" id="453817"/>
    <lineage>
        <taxon>Bacteria</taxon>
        <taxon>Pseudomonadati</taxon>
        <taxon>Pseudomonadota</taxon>
        <taxon>Betaproteobacteria</taxon>
        <taxon>Burkholderiales</taxon>
        <taxon>Oxalobacteraceae</taxon>
        <taxon>Telluria group</taxon>
        <taxon>Massilia</taxon>
    </lineage>
</organism>
<dbReference type="PROSITE" id="PS51833">
    <property type="entry name" value="HDOD"/>
    <property type="match status" value="1"/>
</dbReference>
<accession>A0ABW0S1E9</accession>
<dbReference type="SUPFAM" id="SSF109604">
    <property type="entry name" value="HD-domain/PDEase-like"/>
    <property type="match status" value="1"/>
</dbReference>
<keyword evidence="3" id="KW-1185">Reference proteome</keyword>
<dbReference type="PANTHER" id="PTHR33525:SF3">
    <property type="entry name" value="RIBONUCLEASE Y"/>
    <property type="match status" value="1"/>
</dbReference>
<name>A0ABW0S1E9_9BURK</name>
<dbReference type="EMBL" id="JBHSMZ010000012">
    <property type="protein sequence ID" value="MFC5550116.1"/>
    <property type="molecule type" value="Genomic_DNA"/>
</dbReference>
<dbReference type="PANTHER" id="PTHR33525">
    <property type="match status" value="1"/>
</dbReference>
<sequence>MERLDALKSIAAQAGRGELAFPTHVNATLKLQRALSDPDCHVEEAARLVQAEPLLAARTVAIANSAAYNRAGNDVTNVRAAVQRVGFRTLGALAASVIVRQLASGVTDPLLRAKADQLWQHSANVAALALVIARRVSFVDPDTAMFAGIVHEVGGFYLLSRAAEFPGLLDGGADEWIEYGQVDIGRGVLLKLGIPTPVMDAIEALWNGMRALPPETLGDTLMLAKDLAPIPSPLLERPGFSPAQASATIDFAVGDGTLALILRESEEEVRSLVNALD</sequence>
<dbReference type="RefSeq" id="WP_379772239.1">
    <property type="nucleotide sequence ID" value="NZ_JBHSMZ010000012.1"/>
</dbReference>
<dbReference type="Proteomes" id="UP001596086">
    <property type="component" value="Unassembled WGS sequence"/>
</dbReference>
<evidence type="ECO:0000259" key="1">
    <source>
        <dbReference type="PROSITE" id="PS51833"/>
    </source>
</evidence>
<dbReference type="Gene3D" id="1.10.3210.10">
    <property type="entry name" value="Hypothetical protein af1432"/>
    <property type="match status" value="1"/>
</dbReference>
<dbReference type="InterPro" id="IPR013976">
    <property type="entry name" value="HDOD"/>
</dbReference>
<evidence type="ECO:0000313" key="3">
    <source>
        <dbReference type="Proteomes" id="UP001596086"/>
    </source>
</evidence>
<gene>
    <name evidence="2" type="ORF">ACFPO9_16500</name>
</gene>
<comment type="caution">
    <text evidence="2">The sequence shown here is derived from an EMBL/GenBank/DDBJ whole genome shotgun (WGS) entry which is preliminary data.</text>
</comment>
<reference evidence="3" key="1">
    <citation type="journal article" date="2019" name="Int. J. Syst. Evol. Microbiol.">
        <title>The Global Catalogue of Microorganisms (GCM) 10K type strain sequencing project: providing services to taxonomists for standard genome sequencing and annotation.</title>
        <authorList>
            <consortium name="The Broad Institute Genomics Platform"/>
            <consortium name="The Broad Institute Genome Sequencing Center for Infectious Disease"/>
            <person name="Wu L."/>
            <person name="Ma J."/>
        </authorList>
    </citation>
    <scope>NUCLEOTIDE SEQUENCE [LARGE SCALE GENOMIC DNA]</scope>
    <source>
        <strain evidence="3">CGMCC 4.5798</strain>
    </source>
</reference>
<proteinExistence type="predicted"/>
<dbReference type="Pfam" id="PF08668">
    <property type="entry name" value="HDOD"/>
    <property type="match status" value="1"/>
</dbReference>